<evidence type="ECO:0000256" key="2">
    <source>
        <dbReference type="ARBA" id="ARBA00022499"/>
    </source>
</evidence>
<feature type="compositionally biased region" description="Basic and acidic residues" evidence="12">
    <location>
        <begin position="16"/>
        <end position="37"/>
    </location>
</feature>
<dbReference type="InterPro" id="IPR013087">
    <property type="entry name" value="Znf_C2H2_type"/>
</dbReference>
<dbReference type="PROSITE" id="PS50157">
    <property type="entry name" value="ZINC_FINGER_C2H2_2"/>
    <property type="match status" value="7"/>
</dbReference>
<evidence type="ECO:0000313" key="14">
    <source>
        <dbReference type="Proteomes" id="UP001318040"/>
    </source>
</evidence>
<feature type="domain" description="C2H2-type" evidence="13">
    <location>
        <begin position="353"/>
        <end position="380"/>
    </location>
</feature>
<keyword evidence="5 11" id="KW-0863">Zinc-finger</keyword>
<dbReference type="PANTHER" id="PTHR24404">
    <property type="entry name" value="ZINC FINGER PROTEIN"/>
    <property type="match status" value="1"/>
</dbReference>
<dbReference type="FunFam" id="3.30.160.60:FF:001465">
    <property type="entry name" value="Zinc finger protein 560"/>
    <property type="match status" value="1"/>
</dbReference>
<evidence type="ECO:0000256" key="8">
    <source>
        <dbReference type="ARBA" id="ARBA00023015"/>
    </source>
</evidence>
<dbReference type="FunFam" id="3.30.160.60:FF:000624">
    <property type="entry name" value="zinc finger protein 697"/>
    <property type="match status" value="1"/>
</dbReference>
<dbReference type="Proteomes" id="UP001318040">
    <property type="component" value="Chromosome 6"/>
</dbReference>
<feature type="region of interest" description="Disordered" evidence="12">
    <location>
        <begin position="1"/>
        <end position="86"/>
    </location>
</feature>
<dbReference type="PROSITE" id="PS00028">
    <property type="entry name" value="ZINC_FINGER_C2H2_1"/>
    <property type="match status" value="7"/>
</dbReference>
<dbReference type="AlphaFoldDB" id="A0AAJ7WNB6"/>
<dbReference type="SMART" id="SM00355">
    <property type="entry name" value="ZnF_C2H2"/>
    <property type="match status" value="7"/>
</dbReference>
<dbReference type="RefSeq" id="XP_032804081.1">
    <property type="nucleotide sequence ID" value="XM_032948190.1"/>
</dbReference>
<keyword evidence="10" id="KW-0539">Nucleus</keyword>
<feature type="domain" description="C2H2-type" evidence="13">
    <location>
        <begin position="297"/>
        <end position="324"/>
    </location>
</feature>
<feature type="domain" description="C2H2-type" evidence="13">
    <location>
        <begin position="437"/>
        <end position="464"/>
    </location>
</feature>
<dbReference type="InterPro" id="IPR036236">
    <property type="entry name" value="Znf_C2H2_sf"/>
</dbReference>
<accession>A0AAJ7WNB6</accession>
<feature type="domain" description="C2H2-type" evidence="13">
    <location>
        <begin position="409"/>
        <end position="436"/>
    </location>
</feature>
<evidence type="ECO:0000256" key="10">
    <source>
        <dbReference type="ARBA" id="ARBA00023242"/>
    </source>
</evidence>
<evidence type="ECO:0000256" key="9">
    <source>
        <dbReference type="ARBA" id="ARBA00023125"/>
    </source>
</evidence>
<evidence type="ECO:0000256" key="6">
    <source>
        <dbReference type="ARBA" id="ARBA00022833"/>
    </source>
</evidence>
<dbReference type="GO" id="GO:0000978">
    <property type="term" value="F:RNA polymerase II cis-regulatory region sequence-specific DNA binding"/>
    <property type="evidence" value="ECO:0007669"/>
    <property type="project" value="TreeGrafter"/>
</dbReference>
<feature type="compositionally biased region" description="Basic residues" evidence="12">
    <location>
        <begin position="1"/>
        <end position="15"/>
    </location>
</feature>
<protein>
    <submittedName>
        <fullName evidence="15">Zinc finger protein 558-like</fullName>
    </submittedName>
</protein>
<dbReference type="FunFam" id="3.30.160.60:FF:000446">
    <property type="entry name" value="Zinc finger protein"/>
    <property type="match status" value="1"/>
</dbReference>
<feature type="domain" description="C2H2-type" evidence="13">
    <location>
        <begin position="325"/>
        <end position="352"/>
    </location>
</feature>
<keyword evidence="2" id="KW-1017">Isopeptide bond</keyword>
<dbReference type="FunFam" id="3.30.160.60:FF:000100">
    <property type="entry name" value="Zinc finger 45-like"/>
    <property type="match status" value="1"/>
</dbReference>
<feature type="domain" description="C2H2-type" evidence="13">
    <location>
        <begin position="381"/>
        <end position="408"/>
    </location>
</feature>
<evidence type="ECO:0000256" key="1">
    <source>
        <dbReference type="ARBA" id="ARBA00004123"/>
    </source>
</evidence>
<feature type="domain" description="C2H2-type" evidence="13">
    <location>
        <begin position="465"/>
        <end position="487"/>
    </location>
</feature>
<keyword evidence="4" id="KW-0677">Repeat</keyword>
<comment type="subcellular location">
    <subcellularLocation>
        <location evidence="1">Nucleus</location>
    </subcellularLocation>
</comment>
<dbReference type="SUPFAM" id="SSF57667">
    <property type="entry name" value="beta-beta-alpha zinc fingers"/>
    <property type="match status" value="4"/>
</dbReference>
<evidence type="ECO:0000256" key="5">
    <source>
        <dbReference type="ARBA" id="ARBA00022771"/>
    </source>
</evidence>
<keyword evidence="7" id="KW-0832">Ubl conjugation</keyword>
<organism evidence="14 15">
    <name type="scientific">Petromyzon marinus</name>
    <name type="common">Sea lamprey</name>
    <dbReference type="NCBI Taxonomy" id="7757"/>
    <lineage>
        <taxon>Eukaryota</taxon>
        <taxon>Metazoa</taxon>
        <taxon>Chordata</taxon>
        <taxon>Craniata</taxon>
        <taxon>Vertebrata</taxon>
        <taxon>Cyclostomata</taxon>
        <taxon>Hyperoartia</taxon>
        <taxon>Petromyzontiformes</taxon>
        <taxon>Petromyzontidae</taxon>
        <taxon>Petromyzon</taxon>
    </lineage>
</organism>
<sequence>MPRRSERKGGHARRLKTMEPERRRREEEGKEEAEARRVPRRAGAGGVSGGGRLDEMKTAAAARRRRRRRPPQQQQQQQQQQRGDWQVLRRREWDSLHEMASHFDLPFIKQENEENPSPWTCPDLTATGEDVNAVVLQEDEGILGSEMLTIVVKTESEEYAPEMNAIKLEGVDESSEEAEDAHGYLENPDQNFIEVELSPDDMCQDEAELLCEECGEDSGRFFKVKVDEVNGGGQAAQACAQCGNMLAGTTFYMKRQRRRMYTGNEQQYSRAMRGKASTQHEKSGVRNVMSNASGTKHTCQECGKEFTHHYGLKVHLRTHTGERPYVCKECGKGFTTCSSLKIHSVIHTGEKTQVCTHCDKGFKTRSALKAHYKIHTGEKPHVCEECGKGFIKRCNLKTHVMTHTGVKPFVCEECGKGFSERFYLKIHSRTHTGEKPHVCKECGKGFSRHFDLKVHSRTHTGEKPHVCKECGKGFSRSIRLKKHSVTHCDVEISN</sequence>
<dbReference type="GO" id="GO:0003700">
    <property type="term" value="F:DNA-binding transcription factor activity"/>
    <property type="evidence" value="ECO:0007669"/>
    <property type="project" value="TreeGrafter"/>
</dbReference>
<name>A0AAJ7WNB6_PETMA</name>
<keyword evidence="3" id="KW-0479">Metal-binding</keyword>
<evidence type="ECO:0000313" key="15">
    <source>
        <dbReference type="RefSeq" id="XP_032804081.1"/>
    </source>
</evidence>
<dbReference type="FunFam" id="3.30.160.60:FF:002343">
    <property type="entry name" value="Zinc finger protein 33A"/>
    <property type="match status" value="2"/>
</dbReference>
<dbReference type="Pfam" id="PF00096">
    <property type="entry name" value="zf-C2H2"/>
    <property type="match status" value="7"/>
</dbReference>
<dbReference type="FunFam" id="3.30.160.60:FF:000690">
    <property type="entry name" value="Zinc finger protein 354C"/>
    <property type="match status" value="1"/>
</dbReference>
<evidence type="ECO:0000259" key="13">
    <source>
        <dbReference type="PROSITE" id="PS50157"/>
    </source>
</evidence>
<proteinExistence type="predicted"/>
<gene>
    <name evidence="15" type="primary">LOC116939596</name>
</gene>
<evidence type="ECO:0000256" key="3">
    <source>
        <dbReference type="ARBA" id="ARBA00022723"/>
    </source>
</evidence>
<feature type="region of interest" description="Disordered" evidence="12">
    <location>
        <begin position="265"/>
        <end position="284"/>
    </location>
</feature>
<reference evidence="15" key="1">
    <citation type="submission" date="2025-08" db="UniProtKB">
        <authorList>
            <consortium name="RefSeq"/>
        </authorList>
    </citation>
    <scope>IDENTIFICATION</scope>
    <source>
        <tissue evidence="15">Sperm</tissue>
    </source>
</reference>
<feature type="compositionally biased region" description="Low complexity" evidence="12">
    <location>
        <begin position="71"/>
        <end position="82"/>
    </location>
</feature>
<dbReference type="GO" id="GO:0005634">
    <property type="term" value="C:nucleus"/>
    <property type="evidence" value="ECO:0007669"/>
    <property type="project" value="UniProtKB-SubCell"/>
</dbReference>
<keyword evidence="14" id="KW-1185">Reference proteome</keyword>
<evidence type="ECO:0000256" key="4">
    <source>
        <dbReference type="ARBA" id="ARBA00022737"/>
    </source>
</evidence>
<keyword evidence="9" id="KW-0238">DNA-binding</keyword>
<dbReference type="GO" id="GO:0000122">
    <property type="term" value="P:negative regulation of transcription by RNA polymerase II"/>
    <property type="evidence" value="ECO:0007669"/>
    <property type="project" value="UniProtKB-ARBA"/>
</dbReference>
<keyword evidence="8" id="KW-0805">Transcription regulation</keyword>
<evidence type="ECO:0000256" key="7">
    <source>
        <dbReference type="ARBA" id="ARBA00022843"/>
    </source>
</evidence>
<evidence type="ECO:0000256" key="11">
    <source>
        <dbReference type="PROSITE-ProRule" id="PRU00042"/>
    </source>
</evidence>
<dbReference type="Gene3D" id="3.30.160.60">
    <property type="entry name" value="Classic Zinc Finger"/>
    <property type="match status" value="7"/>
</dbReference>
<evidence type="ECO:0000256" key="12">
    <source>
        <dbReference type="SAM" id="MobiDB-lite"/>
    </source>
</evidence>
<keyword evidence="6" id="KW-0862">Zinc</keyword>
<dbReference type="InterPro" id="IPR050589">
    <property type="entry name" value="Ikaros_C2H2-ZF"/>
</dbReference>
<dbReference type="KEGG" id="pmrn:116939596"/>
<dbReference type="GO" id="GO:0008270">
    <property type="term" value="F:zinc ion binding"/>
    <property type="evidence" value="ECO:0007669"/>
    <property type="project" value="UniProtKB-KW"/>
</dbReference>
<dbReference type="PANTHER" id="PTHR24404:SF100">
    <property type="entry name" value="ZINC FINGER PROTEIN 501"/>
    <property type="match status" value="1"/>
</dbReference>
<keyword evidence="8" id="KW-0804">Transcription</keyword>